<evidence type="ECO:0000256" key="3">
    <source>
        <dbReference type="ARBA" id="ARBA00023125"/>
    </source>
</evidence>
<dbReference type="PANTHER" id="PTHR30537">
    <property type="entry name" value="HTH-TYPE TRANSCRIPTIONAL REGULATOR"/>
    <property type="match status" value="1"/>
</dbReference>
<protein>
    <submittedName>
        <fullName evidence="6">HTH-type transcriptional regulator DmlR</fullName>
    </submittedName>
</protein>
<dbReference type="FunFam" id="1.10.10.10:FF:000001">
    <property type="entry name" value="LysR family transcriptional regulator"/>
    <property type="match status" value="1"/>
</dbReference>
<dbReference type="EMBL" id="PVNL01000045">
    <property type="protein sequence ID" value="PRQ08040.1"/>
    <property type="molecule type" value="Genomic_DNA"/>
</dbReference>
<dbReference type="GO" id="GO:0003700">
    <property type="term" value="F:DNA-binding transcription factor activity"/>
    <property type="evidence" value="ECO:0007669"/>
    <property type="project" value="InterPro"/>
</dbReference>
<dbReference type="GO" id="GO:0003677">
    <property type="term" value="F:DNA binding"/>
    <property type="evidence" value="ECO:0007669"/>
    <property type="project" value="UniProtKB-KW"/>
</dbReference>
<organism evidence="6 7">
    <name type="scientific">Enhygromyxa salina</name>
    <dbReference type="NCBI Taxonomy" id="215803"/>
    <lineage>
        <taxon>Bacteria</taxon>
        <taxon>Pseudomonadati</taxon>
        <taxon>Myxococcota</taxon>
        <taxon>Polyangia</taxon>
        <taxon>Nannocystales</taxon>
        <taxon>Nannocystaceae</taxon>
        <taxon>Enhygromyxa</taxon>
    </lineage>
</organism>
<reference evidence="6 7" key="1">
    <citation type="submission" date="2018-03" db="EMBL/GenBank/DDBJ databases">
        <title>Draft Genome Sequences of the Obligatory Marine Myxobacteria Enhygromyxa salina SWB007.</title>
        <authorList>
            <person name="Poehlein A."/>
            <person name="Moghaddam J.A."/>
            <person name="Harms H."/>
            <person name="Alanjari M."/>
            <person name="Koenig G.M."/>
            <person name="Daniel R."/>
            <person name="Schaeberle T.F."/>
        </authorList>
    </citation>
    <scope>NUCLEOTIDE SEQUENCE [LARGE SCALE GENOMIC DNA]</scope>
    <source>
        <strain evidence="6 7">SWB007</strain>
    </source>
</reference>
<dbReference type="Gene3D" id="3.40.190.290">
    <property type="match status" value="1"/>
</dbReference>
<keyword evidence="2" id="KW-0805">Transcription regulation</keyword>
<comment type="similarity">
    <text evidence="1">Belongs to the LysR transcriptional regulatory family.</text>
</comment>
<comment type="caution">
    <text evidence="6">The sequence shown here is derived from an EMBL/GenBank/DDBJ whole genome shotgun (WGS) entry which is preliminary data.</text>
</comment>
<keyword evidence="4" id="KW-0804">Transcription</keyword>
<dbReference type="PROSITE" id="PS50931">
    <property type="entry name" value="HTH_LYSR"/>
    <property type="match status" value="1"/>
</dbReference>
<dbReference type="SUPFAM" id="SSF53850">
    <property type="entry name" value="Periplasmic binding protein-like II"/>
    <property type="match status" value="1"/>
</dbReference>
<dbReference type="Pfam" id="PF03466">
    <property type="entry name" value="LysR_substrate"/>
    <property type="match status" value="1"/>
</dbReference>
<dbReference type="Gene3D" id="1.10.10.10">
    <property type="entry name" value="Winged helix-like DNA-binding domain superfamily/Winged helix DNA-binding domain"/>
    <property type="match status" value="1"/>
</dbReference>
<dbReference type="InterPro" id="IPR058163">
    <property type="entry name" value="LysR-type_TF_proteobact-type"/>
</dbReference>
<gene>
    <name evidence="6" type="primary">dmlR_4</name>
    <name evidence="6" type="ORF">ENSA7_21940</name>
</gene>
<dbReference type="InterPro" id="IPR000847">
    <property type="entry name" value="LysR_HTH_N"/>
</dbReference>
<accession>A0A2S9YSJ4</accession>
<dbReference type="SUPFAM" id="SSF46785">
    <property type="entry name" value="Winged helix' DNA-binding domain"/>
    <property type="match status" value="1"/>
</dbReference>
<dbReference type="InterPro" id="IPR036390">
    <property type="entry name" value="WH_DNA-bd_sf"/>
</dbReference>
<sequence length="305" mass="33705">MNLQAIEAFVHTAELGSFAAVARAKHVAPSSISRLVAELEDGLQVRLFQRTTRRLNLTEAGQAYLDRVAPLLEELERARDEARDLGAKPRGTLRVACAHTFAQLHLTKWLPRLLSEHPELDVELVLDSDYTDLVSAGIDVAVRLGQVQGASLIVRKLCDMPRVVIASPNLVAGRKLAPADMASEPCLLFRHTGFAPVWRFRDRQSRVLEVQPRGRVFTADGVILRDLALAGEGIALLSRWLCARELDSGSLVDLFPSHDVTATQFDAGIFVVYPSRSYLPLKVRVFVDFLSSCVRDDPAWETSAS</sequence>
<dbReference type="RefSeq" id="WP_106089215.1">
    <property type="nucleotide sequence ID" value="NZ_PVNL01000045.1"/>
</dbReference>
<keyword evidence="3" id="KW-0238">DNA-binding</keyword>
<evidence type="ECO:0000256" key="1">
    <source>
        <dbReference type="ARBA" id="ARBA00009437"/>
    </source>
</evidence>
<dbReference type="AlphaFoldDB" id="A0A2S9YSJ4"/>
<feature type="domain" description="HTH lysR-type" evidence="5">
    <location>
        <begin position="1"/>
        <end position="58"/>
    </location>
</feature>
<dbReference type="InterPro" id="IPR036388">
    <property type="entry name" value="WH-like_DNA-bd_sf"/>
</dbReference>
<evidence type="ECO:0000313" key="7">
    <source>
        <dbReference type="Proteomes" id="UP000238823"/>
    </source>
</evidence>
<dbReference type="Proteomes" id="UP000238823">
    <property type="component" value="Unassembled WGS sequence"/>
</dbReference>
<name>A0A2S9YSJ4_9BACT</name>
<evidence type="ECO:0000256" key="2">
    <source>
        <dbReference type="ARBA" id="ARBA00023015"/>
    </source>
</evidence>
<evidence type="ECO:0000313" key="6">
    <source>
        <dbReference type="EMBL" id="PRQ08040.1"/>
    </source>
</evidence>
<evidence type="ECO:0000259" key="5">
    <source>
        <dbReference type="PROSITE" id="PS50931"/>
    </source>
</evidence>
<proteinExistence type="inferred from homology"/>
<dbReference type="Pfam" id="PF00126">
    <property type="entry name" value="HTH_1"/>
    <property type="match status" value="1"/>
</dbReference>
<dbReference type="CDD" id="cd08422">
    <property type="entry name" value="PBP2_CrgA_like"/>
    <property type="match status" value="1"/>
</dbReference>
<dbReference type="PANTHER" id="PTHR30537:SF5">
    <property type="entry name" value="HTH-TYPE TRANSCRIPTIONAL ACTIVATOR TTDR-RELATED"/>
    <property type="match status" value="1"/>
</dbReference>
<evidence type="ECO:0000256" key="4">
    <source>
        <dbReference type="ARBA" id="ARBA00023163"/>
    </source>
</evidence>
<dbReference type="InterPro" id="IPR005119">
    <property type="entry name" value="LysR_subst-bd"/>
</dbReference>